<evidence type="ECO:0000313" key="5">
    <source>
        <dbReference type="Proteomes" id="UP000597762"/>
    </source>
</evidence>
<dbReference type="Proteomes" id="UP000597762">
    <property type="component" value="Unassembled WGS sequence"/>
</dbReference>
<keyword evidence="3" id="KW-0963">Cytoplasm</keyword>
<dbReference type="GO" id="GO:0005912">
    <property type="term" value="C:adherens junction"/>
    <property type="evidence" value="ECO:0007669"/>
    <property type="project" value="TreeGrafter"/>
</dbReference>
<reference evidence="4" key="1">
    <citation type="submission" date="2021-01" db="EMBL/GenBank/DDBJ databases">
        <authorList>
            <person name="Li R."/>
            <person name="Bekaert M."/>
        </authorList>
    </citation>
    <scope>NUCLEOTIDE SEQUENCE</scope>
    <source>
        <strain evidence="4">Farmed</strain>
    </source>
</reference>
<protein>
    <submittedName>
        <fullName evidence="4">Uncharacterized protein</fullName>
    </submittedName>
</protein>
<sequence length="724" mass="82717">MKNKIVPISSKLSQLIELSERLSSDDSLPTLLPDSTNASVFVHDVREAGESLIQVAKEWINKCENTRASAQMKQASENLQETVDKVCQLSVNLNSDKHSETYKELVLVSNHLLQYTFQIFLIAKESELKNLSDIVTRVKNKASMLKWNITSAESMTKYFKELTEELLLLNKLCMRRHKELIGEQQQKDMIVNGLHMIRIIFPSLQEILKTCLARPNDEHAKSRRDFVIHRIITAASLLNDVIMNRLPTDPMVVNEPGFFVNLLSKIINTLSETNRVLLCENFESWLHSAIQHAMCVAHFIPKERRELVVNVCLKVLEAQRYVYSLYQKLSSEIKEEQLRNTYNSWCNKLINCLCHLEVRINKEVLHLLVSVFAETSEPLERLVDPVLFPGASECDVKKLMSLKDFFHNHLDSVWNVARFVAASSHKLKRVREIEIAIHNFECLDPEISSLISLKIQELSNQPICMSDAAIIQLKMLVKEWKSQMTNLVTLLDLTVDPHLFLAVSAKRLKEELMPCHDLARAYDFQKLLCLSRSIRAKTMRIAQFLANIKNSENTFSDWLYQTQIIEKIEQALQVHKTHHKSLKEAANFKGLSKFNVTSFLESTSFLIETSEQATNLLCSNNSTQDESLLNSGYCPFLTPQSRQPLLLPICSPGCNPLKTQINCPTNITKQISLTTPTVHWTELTTLLTHPPNEPWNVMSCLEYIPSTNSNCHISSSQSPHNTLV</sequence>
<dbReference type="Gene3D" id="1.20.120.810">
    <property type="entry name" value="Vinculin, Vh2 four-helix bundle"/>
    <property type="match status" value="2"/>
</dbReference>
<dbReference type="InterPro" id="IPR036723">
    <property type="entry name" value="Alpha-catenin/vinculin-like_sf"/>
</dbReference>
<dbReference type="GO" id="GO:0005737">
    <property type="term" value="C:cytoplasm"/>
    <property type="evidence" value="ECO:0007669"/>
    <property type="project" value="UniProtKB-SubCell"/>
</dbReference>
<dbReference type="EMBL" id="CAHIKZ030002706">
    <property type="protein sequence ID" value="CAE1290964.1"/>
    <property type="molecule type" value="Genomic_DNA"/>
</dbReference>
<proteinExistence type="inferred from homology"/>
<dbReference type="Pfam" id="PF01044">
    <property type="entry name" value="Vinculin"/>
    <property type="match status" value="1"/>
</dbReference>
<name>A0A812D8K7_ACAPH</name>
<dbReference type="GO" id="GO:0016477">
    <property type="term" value="P:cell migration"/>
    <property type="evidence" value="ECO:0007669"/>
    <property type="project" value="TreeGrafter"/>
</dbReference>
<comment type="subcellular location">
    <subcellularLocation>
        <location evidence="1">Cytoplasm</location>
    </subcellularLocation>
</comment>
<dbReference type="GO" id="GO:0016342">
    <property type="term" value="C:catenin complex"/>
    <property type="evidence" value="ECO:0007669"/>
    <property type="project" value="TreeGrafter"/>
</dbReference>
<dbReference type="OrthoDB" id="29742at2759"/>
<dbReference type="PANTHER" id="PTHR18914:SF30">
    <property type="entry name" value="VINCULIN_ALPHA-CATENIN FAMILY MEMBER 1"/>
    <property type="match status" value="1"/>
</dbReference>
<gene>
    <name evidence="4" type="ORF">SPHA_48504</name>
</gene>
<comment type="caution">
    <text evidence="4">The sequence shown here is derived from an EMBL/GenBank/DDBJ whole genome shotgun (WGS) entry which is preliminary data.</text>
</comment>
<evidence type="ECO:0000256" key="3">
    <source>
        <dbReference type="ARBA" id="ARBA00022490"/>
    </source>
</evidence>
<comment type="similarity">
    <text evidence="2">Belongs to the vinculin/alpha-catenin family.</text>
</comment>
<organism evidence="4 5">
    <name type="scientific">Acanthosepion pharaonis</name>
    <name type="common">Pharaoh cuttlefish</name>
    <name type="synonym">Sepia pharaonis</name>
    <dbReference type="NCBI Taxonomy" id="158019"/>
    <lineage>
        <taxon>Eukaryota</taxon>
        <taxon>Metazoa</taxon>
        <taxon>Spiralia</taxon>
        <taxon>Lophotrochozoa</taxon>
        <taxon>Mollusca</taxon>
        <taxon>Cephalopoda</taxon>
        <taxon>Coleoidea</taxon>
        <taxon>Decapodiformes</taxon>
        <taxon>Sepiida</taxon>
        <taxon>Sepiina</taxon>
        <taxon>Sepiidae</taxon>
        <taxon>Acanthosepion</taxon>
    </lineage>
</organism>
<dbReference type="GO" id="GO:0008013">
    <property type="term" value="F:beta-catenin binding"/>
    <property type="evidence" value="ECO:0007669"/>
    <property type="project" value="TreeGrafter"/>
</dbReference>
<evidence type="ECO:0000313" key="4">
    <source>
        <dbReference type="EMBL" id="CAE1290964.1"/>
    </source>
</evidence>
<dbReference type="PANTHER" id="PTHR18914">
    <property type="entry name" value="ALPHA CATENIN"/>
    <property type="match status" value="1"/>
</dbReference>
<accession>A0A812D8K7</accession>
<keyword evidence="5" id="KW-1185">Reference proteome</keyword>
<dbReference type="GO" id="GO:0051015">
    <property type="term" value="F:actin filament binding"/>
    <property type="evidence" value="ECO:0007669"/>
    <property type="project" value="InterPro"/>
</dbReference>
<evidence type="ECO:0000256" key="2">
    <source>
        <dbReference type="ARBA" id="ARBA00008376"/>
    </source>
</evidence>
<dbReference type="SUPFAM" id="SSF47220">
    <property type="entry name" value="alpha-catenin/vinculin-like"/>
    <property type="match status" value="1"/>
</dbReference>
<dbReference type="GO" id="GO:0098609">
    <property type="term" value="P:cell-cell adhesion"/>
    <property type="evidence" value="ECO:0007669"/>
    <property type="project" value="TreeGrafter"/>
</dbReference>
<dbReference type="AlphaFoldDB" id="A0A812D8K7"/>
<dbReference type="InterPro" id="IPR006077">
    <property type="entry name" value="Vinculin/catenin"/>
</dbReference>
<evidence type="ECO:0000256" key="1">
    <source>
        <dbReference type="ARBA" id="ARBA00004496"/>
    </source>
</evidence>